<evidence type="ECO:0000313" key="3">
    <source>
        <dbReference type="EMBL" id="KAG9991663.1"/>
    </source>
</evidence>
<accession>A0A9P8G5P2</accession>
<keyword evidence="4" id="KW-1185">Reference proteome</keyword>
<gene>
    <name evidence="3" type="ORF">KCU98_g112</name>
</gene>
<dbReference type="Proteomes" id="UP000729357">
    <property type="component" value="Unassembled WGS sequence"/>
</dbReference>
<feature type="compositionally biased region" description="Low complexity" evidence="1">
    <location>
        <begin position="67"/>
        <end position="90"/>
    </location>
</feature>
<dbReference type="EMBL" id="JAHFXS010000001">
    <property type="protein sequence ID" value="KAG9991663.1"/>
    <property type="molecule type" value="Genomic_DNA"/>
</dbReference>
<proteinExistence type="predicted"/>
<evidence type="ECO:0000256" key="1">
    <source>
        <dbReference type="SAM" id="MobiDB-lite"/>
    </source>
</evidence>
<reference evidence="3" key="1">
    <citation type="journal article" date="2021" name="J Fungi (Basel)">
        <title>Virulence traits and population genomics of the black yeast Aureobasidium melanogenum.</title>
        <authorList>
            <person name="Cernosa A."/>
            <person name="Sun X."/>
            <person name="Gostincar C."/>
            <person name="Fang C."/>
            <person name="Gunde-Cimerman N."/>
            <person name="Song Z."/>
        </authorList>
    </citation>
    <scope>NUCLEOTIDE SEQUENCE</scope>
    <source>
        <strain evidence="3">EXF-9298</strain>
    </source>
</reference>
<evidence type="ECO:0000256" key="2">
    <source>
        <dbReference type="SAM" id="Phobius"/>
    </source>
</evidence>
<organism evidence="3 4">
    <name type="scientific">Aureobasidium melanogenum</name>
    <name type="common">Aureobasidium pullulans var. melanogenum</name>
    <dbReference type="NCBI Taxonomy" id="46634"/>
    <lineage>
        <taxon>Eukaryota</taxon>
        <taxon>Fungi</taxon>
        <taxon>Dikarya</taxon>
        <taxon>Ascomycota</taxon>
        <taxon>Pezizomycotina</taxon>
        <taxon>Dothideomycetes</taxon>
        <taxon>Dothideomycetidae</taxon>
        <taxon>Dothideales</taxon>
        <taxon>Saccotheciaceae</taxon>
        <taxon>Aureobasidium</taxon>
    </lineage>
</organism>
<sequence length="90" mass="9654">LFFEFLCDAVNLSGLEIAGNLFLDNTELIDLNEAPFFGFFEIAAFTTSLLVLSLVAFNERLESMDGSTSEASNSRTRTSSSSLSSPASGT</sequence>
<evidence type="ECO:0000313" key="4">
    <source>
        <dbReference type="Proteomes" id="UP000729357"/>
    </source>
</evidence>
<keyword evidence="2" id="KW-0472">Membrane</keyword>
<feature type="non-terminal residue" evidence="3">
    <location>
        <position position="90"/>
    </location>
</feature>
<reference evidence="3" key="2">
    <citation type="submission" date="2021-08" db="EMBL/GenBank/DDBJ databases">
        <authorList>
            <person name="Gostincar C."/>
            <person name="Sun X."/>
            <person name="Song Z."/>
            <person name="Gunde-Cimerman N."/>
        </authorList>
    </citation>
    <scope>NUCLEOTIDE SEQUENCE</scope>
    <source>
        <strain evidence="3">EXF-9298</strain>
    </source>
</reference>
<feature type="transmembrane region" description="Helical" evidence="2">
    <location>
        <begin position="36"/>
        <end position="57"/>
    </location>
</feature>
<protein>
    <submittedName>
        <fullName evidence="3">Uncharacterized protein</fullName>
    </submittedName>
</protein>
<feature type="non-terminal residue" evidence="3">
    <location>
        <position position="1"/>
    </location>
</feature>
<feature type="region of interest" description="Disordered" evidence="1">
    <location>
        <begin position="63"/>
        <end position="90"/>
    </location>
</feature>
<comment type="caution">
    <text evidence="3">The sequence shown here is derived from an EMBL/GenBank/DDBJ whole genome shotgun (WGS) entry which is preliminary data.</text>
</comment>
<keyword evidence="2" id="KW-0812">Transmembrane</keyword>
<keyword evidence="2" id="KW-1133">Transmembrane helix</keyword>
<name>A0A9P8G5P2_AURME</name>
<dbReference type="AlphaFoldDB" id="A0A9P8G5P2"/>